<dbReference type="EMBL" id="SWFS01000194">
    <property type="protein sequence ID" value="KAA8914774.1"/>
    <property type="molecule type" value="Genomic_DNA"/>
</dbReference>
<keyword evidence="3" id="KW-1185">Reference proteome</keyword>
<feature type="signal peptide" evidence="1">
    <location>
        <begin position="1"/>
        <end position="19"/>
    </location>
</feature>
<reference evidence="2" key="1">
    <citation type="journal article" date="2019" name="G3 (Bethesda)">
        <title>Genome Assemblies of Two Rare Opportunistic Yeast Pathogens: Diutina rugosa (syn. Candida rugosa) and Trichomonascus ciferrii (syn. Candida ciferrii).</title>
        <authorList>
            <person name="Mixao V."/>
            <person name="Saus E."/>
            <person name="Hansen A.P."/>
            <person name="Lass-Florl C."/>
            <person name="Gabaldon T."/>
        </authorList>
    </citation>
    <scope>NUCLEOTIDE SEQUENCE</scope>
    <source>
        <strain evidence="2">CBS 4856</strain>
    </source>
</reference>
<evidence type="ECO:0000313" key="2">
    <source>
        <dbReference type="EMBL" id="KAA8914774.1"/>
    </source>
</evidence>
<dbReference type="Proteomes" id="UP000761534">
    <property type="component" value="Unassembled WGS sequence"/>
</dbReference>
<accession>A0A642VAP6</accession>
<proteinExistence type="predicted"/>
<organism evidence="2 3">
    <name type="scientific">Trichomonascus ciferrii</name>
    <dbReference type="NCBI Taxonomy" id="44093"/>
    <lineage>
        <taxon>Eukaryota</taxon>
        <taxon>Fungi</taxon>
        <taxon>Dikarya</taxon>
        <taxon>Ascomycota</taxon>
        <taxon>Saccharomycotina</taxon>
        <taxon>Dipodascomycetes</taxon>
        <taxon>Dipodascales</taxon>
        <taxon>Trichomonascaceae</taxon>
        <taxon>Trichomonascus</taxon>
        <taxon>Trichomonascus ciferrii complex</taxon>
    </lineage>
</organism>
<comment type="caution">
    <text evidence="2">The sequence shown here is derived from an EMBL/GenBank/DDBJ whole genome shotgun (WGS) entry which is preliminary data.</text>
</comment>
<gene>
    <name evidence="2" type="ORF">TRICI_002850</name>
</gene>
<dbReference type="AlphaFoldDB" id="A0A642VAP6"/>
<sequence length="158" mass="16715">MKFFSVLAATSTILGAAVAAPAASEEVGDTFYLKINGGGEFNGQYVDRDSVDDVEKAVASEDHGGGYNLISNTIATSDNGTVYYGALDTQGSSNQEIRFSESEQEGNLKLANVQGKEVLRPEAKGTWYVCNVDGKGIVTFGNEDTQGCSQADLVVEKL</sequence>
<evidence type="ECO:0000313" key="3">
    <source>
        <dbReference type="Proteomes" id="UP000761534"/>
    </source>
</evidence>
<dbReference type="VEuPathDB" id="FungiDB:TRICI_002850"/>
<keyword evidence="1" id="KW-0732">Signal</keyword>
<protein>
    <submittedName>
        <fullName evidence="2">Uncharacterized protein</fullName>
    </submittedName>
</protein>
<name>A0A642VAP6_9ASCO</name>
<feature type="chain" id="PRO_5024976010" evidence="1">
    <location>
        <begin position="20"/>
        <end position="158"/>
    </location>
</feature>
<evidence type="ECO:0000256" key="1">
    <source>
        <dbReference type="SAM" id="SignalP"/>
    </source>
</evidence>